<evidence type="ECO:0000256" key="1">
    <source>
        <dbReference type="ARBA" id="ARBA00004651"/>
    </source>
</evidence>
<dbReference type="InterPro" id="IPR026392">
    <property type="entry name" value="Exo/Archaeosortase_dom"/>
</dbReference>
<organism evidence="9 10">
    <name type="scientific">Aurantiacibacter flavus</name>
    <dbReference type="NCBI Taxonomy" id="3145232"/>
    <lineage>
        <taxon>Bacteria</taxon>
        <taxon>Pseudomonadati</taxon>
        <taxon>Pseudomonadota</taxon>
        <taxon>Alphaproteobacteria</taxon>
        <taxon>Sphingomonadales</taxon>
        <taxon>Erythrobacteraceae</taxon>
        <taxon>Aurantiacibacter</taxon>
    </lineage>
</organism>
<evidence type="ECO:0000256" key="8">
    <source>
        <dbReference type="SAM" id="Phobius"/>
    </source>
</evidence>
<protein>
    <submittedName>
        <fullName evidence="9">Exosortase/archaeosortase family protein</fullName>
    </submittedName>
</protein>
<accession>A0ABV0CYW1</accession>
<dbReference type="Pfam" id="PF09721">
    <property type="entry name" value="Exosortase_EpsH"/>
    <property type="match status" value="1"/>
</dbReference>
<proteinExistence type="predicted"/>
<keyword evidence="5" id="KW-0378">Hydrolase</keyword>
<feature type="transmembrane region" description="Helical" evidence="8">
    <location>
        <begin position="120"/>
        <end position="139"/>
    </location>
</feature>
<evidence type="ECO:0000313" key="10">
    <source>
        <dbReference type="Proteomes" id="UP001484535"/>
    </source>
</evidence>
<keyword evidence="6 8" id="KW-1133">Transmembrane helix</keyword>
<dbReference type="EMBL" id="JBDLBR010000004">
    <property type="protein sequence ID" value="MEN7538048.1"/>
    <property type="molecule type" value="Genomic_DNA"/>
</dbReference>
<comment type="caution">
    <text evidence="9">The sequence shown here is derived from an EMBL/GenBank/DDBJ whole genome shotgun (WGS) entry which is preliminary data.</text>
</comment>
<feature type="transmembrane region" description="Helical" evidence="8">
    <location>
        <begin position="12"/>
        <end position="32"/>
    </location>
</feature>
<evidence type="ECO:0000256" key="4">
    <source>
        <dbReference type="ARBA" id="ARBA00022692"/>
    </source>
</evidence>
<keyword evidence="3" id="KW-0645">Protease</keyword>
<reference evidence="9 10" key="1">
    <citation type="submission" date="2024-05" db="EMBL/GenBank/DDBJ databases">
        <authorList>
            <person name="Park S."/>
        </authorList>
    </citation>
    <scope>NUCLEOTIDE SEQUENCE [LARGE SCALE GENOMIC DNA]</scope>
    <source>
        <strain evidence="9 10">DGU5</strain>
    </source>
</reference>
<keyword evidence="7 8" id="KW-0472">Membrane</keyword>
<evidence type="ECO:0000256" key="3">
    <source>
        <dbReference type="ARBA" id="ARBA00022670"/>
    </source>
</evidence>
<feature type="transmembrane region" description="Helical" evidence="8">
    <location>
        <begin position="215"/>
        <end position="239"/>
    </location>
</feature>
<dbReference type="Proteomes" id="UP001484535">
    <property type="component" value="Unassembled WGS sequence"/>
</dbReference>
<feature type="transmembrane region" description="Helical" evidence="8">
    <location>
        <begin position="251"/>
        <end position="271"/>
    </location>
</feature>
<name>A0ABV0CYW1_9SPHN</name>
<keyword evidence="10" id="KW-1185">Reference proteome</keyword>
<dbReference type="NCBIfam" id="TIGR04178">
    <property type="entry name" value="exo_archaeo"/>
    <property type="match status" value="1"/>
</dbReference>
<feature type="transmembrane region" description="Helical" evidence="8">
    <location>
        <begin position="80"/>
        <end position="113"/>
    </location>
</feature>
<dbReference type="RefSeq" id="WP_346785504.1">
    <property type="nucleotide sequence ID" value="NZ_JBDLBR010000004.1"/>
</dbReference>
<evidence type="ECO:0000256" key="7">
    <source>
        <dbReference type="ARBA" id="ARBA00023136"/>
    </source>
</evidence>
<gene>
    <name evidence="9" type="ORF">ABDJ38_12770</name>
</gene>
<evidence type="ECO:0000313" key="9">
    <source>
        <dbReference type="EMBL" id="MEN7538048.1"/>
    </source>
</evidence>
<evidence type="ECO:0000256" key="2">
    <source>
        <dbReference type="ARBA" id="ARBA00022475"/>
    </source>
</evidence>
<sequence>MEAIRTLPLMEVSRWVVPLGMAAYCLPALVALSQRDWNTEAGSLTPLILLLGLWTTAQTIEQHKALIAPGPFGPALGGLVAVSLGYVLASAIGFVLAMALCAWAGCVLALWAWRGGAMVWACRFPLAFLGLAVPLPYSLSTIMTERLRAGIAGAAVELADAWGLDVAYDRTSIFVNQFRLALEAACAGTSSTITLVAFVLLFTYWYRGRDWRRTVLCVALAVPIAWGANILRVVVLIVAVDRFGAPVLDTVVHPVAGLLSFSIALGLFLAADRALREGLRLIDGARHA</sequence>
<dbReference type="InterPro" id="IPR019127">
    <property type="entry name" value="Exosortase"/>
</dbReference>
<keyword evidence="4 8" id="KW-0812">Transmembrane</keyword>
<evidence type="ECO:0000256" key="5">
    <source>
        <dbReference type="ARBA" id="ARBA00022801"/>
    </source>
</evidence>
<feature type="transmembrane region" description="Helical" evidence="8">
    <location>
        <begin position="180"/>
        <end position="203"/>
    </location>
</feature>
<evidence type="ECO:0000256" key="6">
    <source>
        <dbReference type="ARBA" id="ARBA00022989"/>
    </source>
</evidence>
<comment type="subcellular location">
    <subcellularLocation>
        <location evidence="1">Cell membrane</location>
        <topology evidence="1">Multi-pass membrane protein</topology>
    </subcellularLocation>
</comment>
<keyword evidence="2" id="KW-1003">Cell membrane</keyword>